<name>A0A9P8NVH4_9ASCO</name>
<evidence type="ECO:0000313" key="2">
    <source>
        <dbReference type="EMBL" id="KAH3659997.1"/>
    </source>
</evidence>
<dbReference type="OrthoDB" id="10380560at2759"/>
<keyword evidence="3" id="KW-1185">Reference proteome</keyword>
<reference evidence="2" key="1">
    <citation type="journal article" date="2021" name="Open Biol.">
        <title>Shared evolutionary footprints suggest mitochondrial oxidative damage underlies multiple complex I losses in fungi.</title>
        <authorList>
            <person name="Schikora-Tamarit M.A."/>
            <person name="Marcet-Houben M."/>
            <person name="Nosek J."/>
            <person name="Gabaldon T."/>
        </authorList>
    </citation>
    <scope>NUCLEOTIDE SEQUENCE</scope>
    <source>
        <strain evidence="2">CBS6075</strain>
    </source>
</reference>
<organism evidence="2 3">
    <name type="scientific">Ogataea philodendri</name>
    <dbReference type="NCBI Taxonomy" id="1378263"/>
    <lineage>
        <taxon>Eukaryota</taxon>
        <taxon>Fungi</taxon>
        <taxon>Dikarya</taxon>
        <taxon>Ascomycota</taxon>
        <taxon>Saccharomycotina</taxon>
        <taxon>Pichiomycetes</taxon>
        <taxon>Pichiales</taxon>
        <taxon>Pichiaceae</taxon>
        <taxon>Ogataea</taxon>
    </lineage>
</organism>
<feature type="region of interest" description="Disordered" evidence="1">
    <location>
        <begin position="1"/>
        <end position="139"/>
    </location>
</feature>
<evidence type="ECO:0000256" key="1">
    <source>
        <dbReference type="SAM" id="MobiDB-lite"/>
    </source>
</evidence>
<feature type="compositionally biased region" description="Basic and acidic residues" evidence="1">
    <location>
        <begin position="96"/>
        <end position="117"/>
    </location>
</feature>
<protein>
    <submittedName>
        <fullName evidence="2">Uncharacterized protein</fullName>
    </submittedName>
</protein>
<dbReference type="Proteomes" id="UP000769157">
    <property type="component" value="Unassembled WGS sequence"/>
</dbReference>
<evidence type="ECO:0000313" key="3">
    <source>
        <dbReference type="Proteomes" id="UP000769157"/>
    </source>
</evidence>
<dbReference type="AlphaFoldDB" id="A0A9P8NVH4"/>
<proteinExistence type="predicted"/>
<feature type="compositionally biased region" description="Polar residues" evidence="1">
    <location>
        <begin position="49"/>
        <end position="72"/>
    </location>
</feature>
<reference evidence="2" key="2">
    <citation type="submission" date="2021-01" db="EMBL/GenBank/DDBJ databases">
        <authorList>
            <person name="Schikora-Tamarit M.A."/>
        </authorList>
    </citation>
    <scope>NUCLEOTIDE SEQUENCE</scope>
    <source>
        <strain evidence="2">CBS6075</strain>
    </source>
</reference>
<accession>A0A9P8NVH4</accession>
<dbReference type="EMBL" id="JAEUBE010000511">
    <property type="protein sequence ID" value="KAH3659997.1"/>
    <property type="molecule type" value="Genomic_DNA"/>
</dbReference>
<comment type="caution">
    <text evidence="2">The sequence shown here is derived from an EMBL/GenBank/DDBJ whole genome shotgun (WGS) entry which is preliminary data.</text>
</comment>
<dbReference type="GeneID" id="70239166"/>
<dbReference type="RefSeq" id="XP_046057708.1">
    <property type="nucleotide sequence ID" value="XM_046208573.1"/>
</dbReference>
<sequence>MEQVEENDDRNGQSSSESDVTEADGAPSEDRGQTRQSHQPCEHFVLFGGSSQETQQSNKQSDTNTNKRSSCSVDVAKPFGTESLLRQGSDGSATCEDSRVSDRKHSYQNDNVHDGRQHFNSVVSNGDDERRRGDVDGGASQKTVVVVANEESHHCKRNKVEQGDSPEDLFGGSWQSLSRVFGLCCSQTAELCTTETECSGDKHGTKTFESRMERTWIMPVAGSNDLMGWATPTHKNHR</sequence>
<gene>
    <name evidence="2" type="ORF">OGAPHI_007202</name>
</gene>